<sequence>MLPLVSVVVPVYNTEKYIKKCILSILNQTYKNIELIVVNDGSTDKSIEVADNLLRNNLKSIIINQKNKGLSEARNEGIKVATGKYIFLLDSDDYINSNVITTMVKKSEKEDLDVVIGKYNVVYKNNIIKPSIENLQENIILNNLEALKELFVSGKFHFHT</sequence>
<dbReference type="RefSeq" id="WP_029162232.1">
    <property type="nucleotide sequence ID" value="NZ_CP009933.1"/>
</dbReference>
<proteinExistence type="predicted"/>
<dbReference type="EMBL" id="CP009933">
    <property type="protein sequence ID" value="AKA67160.1"/>
    <property type="molecule type" value="Genomic_DNA"/>
</dbReference>
<keyword evidence="3" id="KW-1185">Reference proteome</keyword>
<reference evidence="2 3" key="1">
    <citation type="journal article" date="2015" name="J. Biotechnol.">
        <title>Complete genome sequence of a malodorant-producing acetogen, Clostridium scatologenes ATCC 25775(T).</title>
        <authorList>
            <person name="Zhu Z."/>
            <person name="Guo T."/>
            <person name="Zheng H."/>
            <person name="Song T."/>
            <person name="Ouyang P."/>
            <person name="Xie J."/>
        </authorList>
    </citation>
    <scope>NUCLEOTIDE SEQUENCE [LARGE SCALE GENOMIC DNA]</scope>
    <source>
        <strain evidence="2 3">ATCC 25775</strain>
    </source>
</reference>
<evidence type="ECO:0000259" key="1">
    <source>
        <dbReference type="Pfam" id="PF00535"/>
    </source>
</evidence>
<dbReference type="HOGENOM" id="CLU_025996_22_1_9"/>
<feature type="domain" description="Glycosyltransferase 2-like" evidence="1">
    <location>
        <begin position="6"/>
        <end position="154"/>
    </location>
</feature>
<dbReference type="CDD" id="cd00761">
    <property type="entry name" value="Glyco_tranf_GTA_type"/>
    <property type="match status" value="1"/>
</dbReference>
<dbReference type="Pfam" id="PF00535">
    <property type="entry name" value="Glycos_transf_2"/>
    <property type="match status" value="1"/>
</dbReference>
<protein>
    <recommendedName>
        <fullName evidence="1">Glycosyltransferase 2-like domain-containing protein</fullName>
    </recommendedName>
</protein>
<evidence type="ECO:0000313" key="3">
    <source>
        <dbReference type="Proteomes" id="UP000033115"/>
    </source>
</evidence>
<dbReference type="PANTHER" id="PTHR22916">
    <property type="entry name" value="GLYCOSYLTRANSFERASE"/>
    <property type="match status" value="1"/>
</dbReference>
<dbReference type="PANTHER" id="PTHR22916:SF3">
    <property type="entry name" value="UDP-GLCNAC:BETAGAL BETA-1,3-N-ACETYLGLUCOSAMINYLTRANSFERASE-LIKE PROTEIN 1"/>
    <property type="match status" value="1"/>
</dbReference>
<organism evidence="2 3">
    <name type="scientific">Clostridium scatologenes</name>
    <dbReference type="NCBI Taxonomy" id="1548"/>
    <lineage>
        <taxon>Bacteria</taxon>
        <taxon>Bacillati</taxon>
        <taxon>Bacillota</taxon>
        <taxon>Clostridia</taxon>
        <taxon>Eubacteriales</taxon>
        <taxon>Clostridiaceae</taxon>
        <taxon>Clostridium</taxon>
    </lineage>
</organism>
<dbReference type="SUPFAM" id="SSF53448">
    <property type="entry name" value="Nucleotide-diphospho-sugar transferases"/>
    <property type="match status" value="1"/>
</dbReference>
<dbReference type="Proteomes" id="UP000033115">
    <property type="component" value="Chromosome"/>
</dbReference>
<accession>A0A0E3JLS4</accession>
<dbReference type="STRING" id="1548.CSCA_0035"/>
<dbReference type="Gene3D" id="3.90.550.10">
    <property type="entry name" value="Spore Coat Polysaccharide Biosynthesis Protein SpsA, Chain A"/>
    <property type="match status" value="1"/>
</dbReference>
<dbReference type="KEGG" id="csq:CSCA_0035"/>
<name>A0A0E3JLS4_CLOSL</name>
<gene>
    <name evidence="2" type="ORF">CSCA_0035</name>
</gene>
<dbReference type="InterPro" id="IPR029044">
    <property type="entry name" value="Nucleotide-diphossugar_trans"/>
</dbReference>
<dbReference type="GO" id="GO:0016758">
    <property type="term" value="F:hexosyltransferase activity"/>
    <property type="evidence" value="ECO:0007669"/>
    <property type="project" value="UniProtKB-ARBA"/>
</dbReference>
<dbReference type="AlphaFoldDB" id="A0A0E3JLS4"/>
<evidence type="ECO:0000313" key="2">
    <source>
        <dbReference type="EMBL" id="AKA67160.1"/>
    </source>
</evidence>
<dbReference type="InterPro" id="IPR001173">
    <property type="entry name" value="Glyco_trans_2-like"/>
</dbReference>